<comment type="caution">
    <text evidence="2">The sequence shown here is derived from an EMBL/GenBank/DDBJ whole genome shotgun (WGS) entry which is preliminary data.</text>
</comment>
<gene>
    <name evidence="2" type="ORF">IAC54_02560</name>
</gene>
<dbReference type="Pfam" id="PF14109">
    <property type="entry name" value="GldH_lipo"/>
    <property type="match status" value="1"/>
</dbReference>
<accession>A0A9D9H3I2</accession>
<proteinExistence type="predicted"/>
<dbReference type="AlphaFoldDB" id="A0A9D9H3I2"/>
<dbReference type="InterPro" id="IPR020018">
    <property type="entry name" value="Motility-assoc_lipoprot_GldH"/>
</dbReference>
<evidence type="ECO:0000256" key="1">
    <source>
        <dbReference type="SAM" id="SignalP"/>
    </source>
</evidence>
<keyword evidence="2" id="KW-0449">Lipoprotein</keyword>
<dbReference type="EMBL" id="JADIMW010000025">
    <property type="protein sequence ID" value="MBO8437765.1"/>
    <property type="molecule type" value="Genomic_DNA"/>
</dbReference>
<evidence type="ECO:0000313" key="3">
    <source>
        <dbReference type="Proteomes" id="UP000823636"/>
    </source>
</evidence>
<name>A0A9D9H3I2_9BACT</name>
<organism evidence="2 3">
    <name type="scientific">Candidatus Caccoplasma merdipullorum</name>
    <dbReference type="NCBI Taxonomy" id="2840718"/>
    <lineage>
        <taxon>Bacteria</taxon>
        <taxon>Pseudomonadati</taxon>
        <taxon>Bacteroidota</taxon>
        <taxon>Bacteroidia</taxon>
        <taxon>Bacteroidales</taxon>
        <taxon>Bacteroidaceae</taxon>
        <taxon>Bacteroidaceae incertae sedis</taxon>
        <taxon>Candidatus Caccoplasma</taxon>
    </lineage>
</organism>
<feature type="chain" id="PRO_5039249457" evidence="1">
    <location>
        <begin position="26"/>
        <end position="167"/>
    </location>
</feature>
<reference evidence="2" key="2">
    <citation type="journal article" date="2021" name="PeerJ">
        <title>Extensive microbial diversity within the chicken gut microbiome revealed by metagenomics and culture.</title>
        <authorList>
            <person name="Gilroy R."/>
            <person name="Ravi A."/>
            <person name="Getino M."/>
            <person name="Pursley I."/>
            <person name="Horton D.L."/>
            <person name="Alikhan N.F."/>
            <person name="Baker D."/>
            <person name="Gharbi K."/>
            <person name="Hall N."/>
            <person name="Watson M."/>
            <person name="Adriaenssens E.M."/>
            <person name="Foster-Nyarko E."/>
            <person name="Jarju S."/>
            <person name="Secka A."/>
            <person name="Antonio M."/>
            <person name="Oren A."/>
            <person name="Chaudhuri R.R."/>
            <person name="La Ragione R."/>
            <person name="Hildebrand F."/>
            <person name="Pallen M.J."/>
        </authorList>
    </citation>
    <scope>NUCLEOTIDE SEQUENCE</scope>
    <source>
        <strain evidence="2">G3-4614</strain>
    </source>
</reference>
<keyword evidence="1" id="KW-0732">Signal</keyword>
<feature type="signal peptide" evidence="1">
    <location>
        <begin position="1"/>
        <end position="25"/>
    </location>
</feature>
<reference evidence="2" key="1">
    <citation type="submission" date="2020-10" db="EMBL/GenBank/DDBJ databases">
        <authorList>
            <person name="Gilroy R."/>
        </authorList>
    </citation>
    <scope>NUCLEOTIDE SEQUENCE</scope>
    <source>
        <strain evidence="2">G3-4614</strain>
    </source>
</reference>
<sequence>MIRRHLPRFLPHILASVFLSAVICAACSYRSDLFHEFNDIPARGWDKRNIQKFFPYIDSTDVAYDIDVELNYGNNYGYRNLYLFVTVENADREVIARDTLNCILADEFGKWLGDGWGSSFQQRFPYKRGIKLGEQGTYSISVSQGMRKDIIEGIERIGVRISPVVTE</sequence>
<protein>
    <submittedName>
        <fullName evidence="2">Gliding motility lipoprotein GldH</fullName>
    </submittedName>
</protein>
<dbReference type="NCBIfam" id="TIGR03511">
    <property type="entry name" value="GldH_lipo"/>
    <property type="match status" value="1"/>
</dbReference>
<dbReference type="Proteomes" id="UP000823636">
    <property type="component" value="Unassembled WGS sequence"/>
</dbReference>
<evidence type="ECO:0000313" key="2">
    <source>
        <dbReference type="EMBL" id="MBO8437765.1"/>
    </source>
</evidence>